<feature type="region of interest" description="Disordered" evidence="2">
    <location>
        <begin position="1480"/>
        <end position="1570"/>
    </location>
</feature>
<dbReference type="Gene3D" id="3.30.565.10">
    <property type="entry name" value="Histidine kinase-like ATPase, C-terminal domain"/>
    <property type="match status" value="1"/>
</dbReference>
<dbReference type="InterPro" id="IPR036890">
    <property type="entry name" value="HATPase_C_sf"/>
</dbReference>
<sequence length="1768" mass="198119">MAQKIDFNALRARTMGSGEDEEAVTVDTRGLISKVLARYSGKWTVLREMIQNAADANASKVTIRFETSPSTTVPLPSSADSTAMIKHTISNHTLKRLLISNNGLPFSEKDWARLKRIADGNPDETKIGAFGVGFYSVFDDCEDPFVSSGKDAMAFYWKGNALFTRRLQLDEKANPETTFVLDYRNDTSPVPSLMQLCQFLSSSLTFVQLECIELWLDDWNILRLLKKTAPSTALTIPRDIETKTQDGLMKITGVTREVAQVDAVWMKVVDWNPNASSTLLREGIRDTTVSLRSFLSKLTQSVTDKPADTEKKKEEDTSISGDLTGTSTASVFLHINTGSIQASIGQNLSSELERATRKPPPKRTSIAVLTPSYDTSRASEASGSQSEFLSSILPSSKGGRVFIGFPTHQTTGLNAHISAPSVIPTVERESIDLNTRHISKWNMEMLRAAGIVCRIAWSAEMASIKSRILAAKDPSKQSKIRKGDIVKVLPEAIHTANQFVFRESTPSSLLGQTMEDAFWTCNKTASIEVLSTCGIVQNYQVRIAAKDLTFIDSIPVLPEEFAQGSKEFVRKLTALGLVTEVTVADVKRELEAQTLRPSQIIDFLSWLGQRAISGQLDSHAVKSLLNVAVANADDENGSTAGLIVFSGITLFLNPQRIPADLPLPPAVMPFKYTKTLQKKELEAFQWEELQVVPWLCWIVSNSGNRNVLPLSQDITKTASFAAQVLPVLSKQWDTFSPSAKQSVIDQLQPHAVIPTKVGMKRPEETYFPSVRLFDDLPVVHGLQGTKEKFLGALGVRKTVELGVIFERLLNNQNSVEEEKGEPPRQAKWSHTDLIRYLASVSNDIPASDMKRLRDTNFCTAEMSAASGDSKTSERTRYKVQELFEPGESLKALGLPIIDWPGKYIPNSPEGKFLTRLGIRSFPTAVEVIRIMARAAQSDNWALHGKAISYYVAEYDKNGYSKLDYSSVTESFLPLECSNTFLDKGLNGKQANLFGLPAEGQYNLSVPRKCYTDGGASLFGFSILRGDLHRHASKLGVKQHPNMSECLDVLIRRPPSTQKDARVLFRYLAGRVSELDPRDIDRVGKTEIVPVSTHDKATKDKVIRRVAPRMCYLGDGEDYKDLFDFVDFGQEANLFLMAVGSKREPTKVEIAQMVVREPARISSAFQSAERYLKLLRTLADDLAVLKKNKDLFSEMKKSAFLLASEDITPTAKQQQQQQQQQTENTIKNKPEDFGDEEEDGTEEESIRKWTLAAAKDVVVADDFQSFVLFKEHVLAAPQEEVLEKFYMALGAVPISQLVEDRAQWGAVAADQRPAAKLLKLINERSRLFLHDQTAETVRRNSRWLENNLRVQIVHNITITRSLKDRRISYKQQRKAIVPDISKECVMRIYPGPFDFYEISQVLSHIILWRPKLHYSLTLEMLLKTDLLELRARGYNVERILRQKAQEARIQEDRRQQQLEEEHRRLQEKEAAVAQEQVLMRTPEKNGQAQMPGVFPDSPLSRDQQRPTSPSGSAQEKRRGLFSSFTKHFKDGNRTWNPFSETIDTPNSPTTTNSPPRDTPESPKDTKVSVSSPVQVQKKLLSAIQSSRPHGSSGVFSRPETKQVEEVKSYCDERPGHDLEFVATLPSRVNILFSRAVPDRTAFLSNNSLGMNLFASILLNCAEVFSLKPDTLSIFYDPSSKSIGFNRAGSIFCNFYYFQQLHEKELFQNPRDQAEAMIYWWVVLCHELAHNLVGDHGQVHSYYTEAFVKQYFPKVTAKIATVAAKNQSSA</sequence>
<feature type="region of interest" description="Disordered" evidence="2">
    <location>
        <begin position="303"/>
        <end position="322"/>
    </location>
</feature>
<dbReference type="InterPro" id="IPR022155">
    <property type="entry name" value="DUF3684"/>
</dbReference>
<name>A0ABR4FRM9_9EURO</name>
<feature type="region of interest" description="Disordered" evidence="2">
    <location>
        <begin position="1209"/>
        <end position="1244"/>
    </location>
</feature>
<proteinExistence type="predicted"/>
<evidence type="ECO:0000256" key="1">
    <source>
        <dbReference type="SAM" id="Coils"/>
    </source>
</evidence>
<accession>A0ABR4FRM9</accession>
<evidence type="ECO:0000256" key="2">
    <source>
        <dbReference type="SAM" id="MobiDB-lite"/>
    </source>
</evidence>
<gene>
    <name evidence="4" type="ORF">BJX66DRAFT_342861</name>
</gene>
<dbReference type="Pfam" id="PF25794">
    <property type="entry name" value="SACS"/>
    <property type="match status" value="1"/>
</dbReference>
<feature type="compositionally biased region" description="Low complexity" evidence="2">
    <location>
        <begin position="1542"/>
        <end position="1554"/>
    </location>
</feature>
<dbReference type="Proteomes" id="UP001610563">
    <property type="component" value="Unassembled WGS sequence"/>
</dbReference>
<keyword evidence="1" id="KW-0175">Coiled coil</keyword>
<protein>
    <recommendedName>
        <fullName evidence="3">Sacsin/Nov domain-containing protein</fullName>
    </recommendedName>
</protein>
<feature type="compositionally biased region" description="Basic and acidic residues" evidence="2">
    <location>
        <begin position="1556"/>
        <end position="1565"/>
    </location>
</feature>
<dbReference type="NCBIfam" id="NF047352">
    <property type="entry name" value="P_loop_sacsin"/>
    <property type="match status" value="1"/>
</dbReference>
<dbReference type="PANTHER" id="PTHR47839">
    <property type="entry name" value="DOMAIN PROTEIN, PUTATIVE (AFU_ORTHOLOGUE AFUA_6G04830)-RELATED"/>
    <property type="match status" value="1"/>
</dbReference>
<evidence type="ECO:0000259" key="3">
    <source>
        <dbReference type="Pfam" id="PF25794"/>
    </source>
</evidence>
<feature type="compositionally biased region" description="Basic and acidic residues" evidence="2">
    <location>
        <begin position="305"/>
        <end position="316"/>
    </location>
</feature>
<feature type="domain" description="Sacsin/Nov" evidence="3">
    <location>
        <begin position="32"/>
        <end position="153"/>
    </location>
</feature>
<feature type="compositionally biased region" description="Polar residues" evidence="2">
    <location>
        <begin position="1532"/>
        <end position="1541"/>
    </location>
</feature>
<reference evidence="4 5" key="1">
    <citation type="submission" date="2024-07" db="EMBL/GenBank/DDBJ databases">
        <title>Section-level genome sequencing and comparative genomics of Aspergillus sections Usti and Cavernicolus.</title>
        <authorList>
            <consortium name="Lawrence Berkeley National Laboratory"/>
            <person name="Nybo J.L."/>
            <person name="Vesth T.C."/>
            <person name="Theobald S."/>
            <person name="Frisvad J.C."/>
            <person name="Larsen T.O."/>
            <person name="Kjaerboelling I."/>
            <person name="Rothschild-Mancinelli K."/>
            <person name="Lyhne E.K."/>
            <person name="Kogle M.E."/>
            <person name="Barry K."/>
            <person name="Clum A."/>
            <person name="Na H."/>
            <person name="Ledsgaard L."/>
            <person name="Lin J."/>
            <person name="Lipzen A."/>
            <person name="Kuo A."/>
            <person name="Riley R."/>
            <person name="Mondo S."/>
            <person name="Labutti K."/>
            <person name="Haridas S."/>
            <person name="Pangalinan J."/>
            <person name="Salamov A.A."/>
            <person name="Simmons B.A."/>
            <person name="Magnuson J.K."/>
            <person name="Chen J."/>
            <person name="Drula E."/>
            <person name="Henrissat B."/>
            <person name="Wiebenga A."/>
            <person name="Lubbers R.J."/>
            <person name="Gomes A.C."/>
            <person name="Makela M.R."/>
            <person name="Stajich J."/>
            <person name="Grigoriev I.V."/>
            <person name="Mortensen U.H."/>
            <person name="De Vries R.P."/>
            <person name="Baker S.E."/>
            <person name="Andersen M.R."/>
        </authorList>
    </citation>
    <scope>NUCLEOTIDE SEQUENCE [LARGE SCALE GENOMIC DNA]</scope>
    <source>
        <strain evidence="4 5">CBS 209.92</strain>
    </source>
</reference>
<keyword evidence="5" id="KW-1185">Reference proteome</keyword>
<dbReference type="EMBL" id="JBFTWV010000137">
    <property type="protein sequence ID" value="KAL2785683.1"/>
    <property type="molecule type" value="Genomic_DNA"/>
</dbReference>
<feature type="compositionally biased region" description="Acidic residues" evidence="2">
    <location>
        <begin position="1232"/>
        <end position="1242"/>
    </location>
</feature>
<organism evidence="4 5">
    <name type="scientific">Aspergillus keveii</name>
    <dbReference type="NCBI Taxonomy" id="714993"/>
    <lineage>
        <taxon>Eukaryota</taxon>
        <taxon>Fungi</taxon>
        <taxon>Dikarya</taxon>
        <taxon>Ascomycota</taxon>
        <taxon>Pezizomycotina</taxon>
        <taxon>Eurotiomycetes</taxon>
        <taxon>Eurotiomycetidae</taxon>
        <taxon>Eurotiales</taxon>
        <taxon>Aspergillaceae</taxon>
        <taxon>Aspergillus</taxon>
        <taxon>Aspergillus subgen. Nidulantes</taxon>
    </lineage>
</organism>
<evidence type="ECO:0000313" key="4">
    <source>
        <dbReference type="EMBL" id="KAL2785683.1"/>
    </source>
</evidence>
<dbReference type="PANTHER" id="PTHR47839:SF1">
    <property type="entry name" value="DOMAIN PROTEIN, PUTATIVE (AFU_ORTHOLOGUE AFUA_6G04830)-RELATED"/>
    <property type="match status" value="1"/>
</dbReference>
<feature type="coiled-coil region" evidence="1">
    <location>
        <begin position="1439"/>
        <end position="1477"/>
    </location>
</feature>
<dbReference type="InterPro" id="IPR058210">
    <property type="entry name" value="SACS/Nov_dom"/>
</dbReference>
<dbReference type="Pfam" id="PF12449">
    <property type="entry name" value="DUF3684"/>
    <property type="match status" value="1"/>
</dbReference>
<dbReference type="SUPFAM" id="SSF55874">
    <property type="entry name" value="ATPase domain of HSP90 chaperone/DNA topoisomerase II/histidine kinase"/>
    <property type="match status" value="1"/>
</dbReference>
<comment type="caution">
    <text evidence="4">The sequence shown here is derived from an EMBL/GenBank/DDBJ whole genome shotgun (WGS) entry which is preliminary data.</text>
</comment>
<evidence type="ECO:0000313" key="5">
    <source>
        <dbReference type="Proteomes" id="UP001610563"/>
    </source>
</evidence>